<name>K9TEQ6_9CYAN</name>
<dbReference type="KEGG" id="oac:Oscil6304_0762"/>
<dbReference type="Pfam" id="PF01850">
    <property type="entry name" value="PIN"/>
    <property type="match status" value="1"/>
</dbReference>
<dbReference type="OrthoDB" id="459975at2"/>
<accession>K9TEQ6</accession>
<evidence type="ECO:0000313" key="3">
    <source>
        <dbReference type="EMBL" id="AFY80499.1"/>
    </source>
</evidence>
<protein>
    <submittedName>
        <fullName evidence="3">Putative nucleic acid-binding protein, contains PIN domain</fullName>
    </submittedName>
</protein>
<dbReference type="PATRIC" id="fig|56110.3.peg.918"/>
<dbReference type="HOGENOM" id="CLU_121774_1_2_3"/>
<evidence type="ECO:0000256" key="1">
    <source>
        <dbReference type="ARBA" id="ARBA00022842"/>
    </source>
</evidence>
<dbReference type="RefSeq" id="WP_015147149.1">
    <property type="nucleotide sequence ID" value="NC_019693.1"/>
</dbReference>
<keyword evidence="4" id="KW-1185">Reference proteome</keyword>
<organism evidence="3 4">
    <name type="scientific">Oscillatoria acuminata PCC 6304</name>
    <dbReference type="NCBI Taxonomy" id="56110"/>
    <lineage>
        <taxon>Bacteria</taxon>
        <taxon>Bacillati</taxon>
        <taxon>Cyanobacteriota</taxon>
        <taxon>Cyanophyceae</taxon>
        <taxon>Oscillatoriophycideae</taxon>
        <taxon>Oscillatoriales</taxon>
        <taxon>Oscillatoriaceae</taxon>
        <taxon>Oscillatoria</taxon>
    </lineage>
</organism>
<dbReference type="Proteomes" id="UP000010367">
    <property type="component" value="Chromosome"/>
</dbReference>
<reference evidence="3 4" key="1">
    <citation type="submission" date="2012-06" db="EMBL/GenBank/DDBJ databases">
        <title>Finished chromosome of genome of Oscillatoria acuminata PCC 6304.</title>
        <authorList>
            <consortium name="US DOE Joint Genome Institute"/>
            <person name="Gugger M."/>
            <person name="Coursin T."/>
            <person name="Rippka R."/>
            <person name="Tandeau De Marsac N."/>
            <person name="Huntemann M."/>
            <person name="Wei C.-L."/>
            <person name="Han J."/>
            <person name="Detter J.C."/>
            <person name="Han C."/>
            <person name="Tapia R."/>
            <person name="Davenport K."/>
            <person name="Daligault H."/>
            <person name="Erkkila T."/>
            <person name="Gu W."/>
            <person name="Munk A.C.C."/>
            <person name="Teshima H."/>
            <person name="Xu Y."/>
            <person name="Chain P."/>
            <person name="Chen A."/>
            <person name="Krypides N."/>
            <person name="Mavromatis K."/>
            <person name="Markowitz V."/>
            <person name="Szeto E."/>
            <person name="Ivanova N."/>
            <person name="Mikhailova N."/>
            <person name="Ovchinnikova G."/>
            <person name="Pagani I."/>
            <person name="Pati A."/>
            <person name="Goodwin L."/>
            <person name="Peters L."/>
            <person name="Pitluck S."/>
            <person name="Woyke T."/>
            <person name="Kerfeld C."/>
        </authorList>
    </citation>
    <scope>NUCLEOTIDE SEQUENCE [LARGE SCALE GENOMIC DNA]</scope>
    <source>
        <strain evidence="3 4">PCC 6304</strain>
    </source>
</reference>
<dbReference type="InterPro" id="IPR044153">
    <property type="entry name" value="PIN_Pae0151-like"/>
</dbReference>
<dbReference type="InterPro" id="IPR029060">
    <property type="entry name" value="PIN-like_dom_sf"/>
</dbReference>
<dbReference type="InterPro" id="IPR002716">
    <property type="entry name" value="PIN_dom"/>
</dbReference>
<dbReference type="PANTHER" id="PTHR35901">
    <property type="entry name" value="RIBONUCLEASE VAPC3"/>
    <property type="match status" value="1"/>
</dbReference>
<proteinExistence type="predicted"/>
<dbReference type="STRING" id="56110.Oscil6304_0762"/>
<dbReference type="EMBL" id="CP003607">
    <property type="protein sequence ID" value="AFY80499.1"/>
    <property type="molecule type" value="Genomic_DNA"/>
</dbReference>
<keyword evidence="1" id="KW-0460">Magnesium</keyword>
<dbReference type="AlphaFoldDB" id="K9TEQ6"/>
<dbReference type="CDD" id="cd09873">
    <property type="entry name" value="PIN_Pae0151-like"/>
    <property type="match status" value="1"/>
</dbReference>
<evidence type="ECO:0000313" key="4">
    <source>
        <dbReference type="Proteomes" id="UP000010367"/>
    </source>
</evidence>
<dbReference type="PANTHER" id="PTHR35901:SF1">
    <property type="entry name" value="EXONUCLEASE VAPC9"/>
    <property type="match status" value="1"/>
</dbReference>
<feature type="domain" description="PIN" evidence="2">
    <location>
        <begin position="5"/>
        <end position="121"/>
    </location>
</feature>
<gene>
    <name evidence="3" type="ORF">Oscil6304_0762</name>
</gene>
<dbReference type="eggNOG" id="COG4113">
    <property type="taxonomic scope" value="Bacteria"/>
</dbReference>
<dbReference type="Gene3D" id="3.40.50.1010">
    <property type="entry name" value="5'-nuclease"/>
    <property type="match status" value="1"/>
</dbReference>
<dbReference type="InParanoid" id="K9TEQ6"/>
<dbReference type="InterPro" id="IPR051619">
    <property type="entry name" value="TypeII_TA_RNase_PINc/VapC"/>
</dbReference>
<dbReference type="SUPFAM" id="SSF88723">
    <property type="entry name" value="PIN domain-like"/>
    <property type="match status" value="1"/>
</dbReference>
<evidence type="ECO:0000259" key="2">
    <source>
        <dbReference type="Pfam" id="PF01850"/>
    </source>
</evidence>
<sequence>MTQFVVDANVAIKWMIPEIHSEAALRLRNPDSVLLVPDFFFPEIGNIFWKRVRRGETTLDNALEDLDALTGLPLQVHPSLPLMPQALEIAVRIQQAVYDCVYLALAVREKCQMVTADERFFNALQNDFLAPYLLWVEDLP</sequence>